<dbReference type="EMBL" id="JAUCMV010000005">
    <property type="protein sequence ID" value="KAK0393194.1"/>
    <property type="molecule type" value="Genomic_DNA"/>
</dbReference>
<dbReference type="PANTHER" id="PTHR46705:SF2">
    <property type="entry name" value="DOMAIN OF UNKNOWN FUNCTION DB DOMAIN-CONTAINING PROTEIN"/>
    <property type="match status" value="1"/>
</dbReference>
<gene>
    <name evidence="4" type="ORF">QR680_000092</name>
</gene>
<feature type="domain" description="Domain of unknown function DB" evidence="3">
    <location>
        <begin position="256"/>
        <end position="358"/>
    </location>
</feature>
<keyword evidence="2" id="KW-0732">Signal</keyword>
<dbReference type="Pfam" id="PF01682">
    <property type="entry name" value="DB"/>
    <property type="match status" value="1"/>
</dbReference>
<dbReference type="PANTHER" id="PTHR46705">
    <property type="entry name" value="PROTEIN CBG09805"/>
    <property type="match status" value="1"/>
</dbReference>
<keyword evidence="5" id="KW-1185">Reference proteome</keyword>
<protein>
    <recommendedName>
        <fullName evidence="3">Domain of unknown function DB domain-containing protein</fullName>
    </recommendedName>
</protein>
<organism evidence="4 5">
    <name type="scientific">Steinernema hermaphroditum</name>
    <dbReference type="NCBI Taxonomy" id="289476"/>
    <lineage>
        <taxon>Eukaryota</taxon>
        <taxon>Metazoa</taxon>
        <taxon>Ecdysozoa</taxon>
        <taxon>Nematoda</taxon>
        <taxon>Chromadorea</taxon>
        <taxon>Rhabditida</taxon>
        <taxon>Tylenchina</taxon>
        <taxon>Panagrolaimomorpha</taxon>
        <taxon>Strongyloidoidea</taxon>
        <taxon>Steinernematidae</taxon>
        <taxon>Steinernema</taxon>
    </lineage>
</organism>
<name>A0AA39GU33_9BILA</name>
<evidence type="ECO:0000259" key="3">
    <source>
        <dbReference type="Pfam" id="PF01682"/>
    </source>
</evidence>
<comment type="caution">
    <text evidence="4">The sequence shown here is derived from an EMBL/GenBank/DDBJ whole genome shotgun (WGS) entry which is preliminary data.</text>
</comment>
<sequence>MDLLLVLLVATSVSVTRVLGQQPIYYQQPQVYYPQVQYPVLAQPQLFYTQQPQQQYPVQYAPQAQYPQQTQQPQYQQQPQPQWQQQPQPSYPQQAVPEQLDQAPPPPPPINVPVDGNSLVRRDLPPPPQDQLFPVEEVKVVRSRHRGNNRNGRRGRHQARVIDVDLKSRQNANIPNDPKTGTDEFKAPKQITRPARPPPSTTASTTLEPFVTAEAPASPVAIESSTTHAPTLAPLESVEQVTSSPQKKPNDVFLQCCTSRAVDKSCETRCNFDVLNKKVLTAMFLGTDPCPQRNGHTLLTCAAQDSDHTTCCRSKGVSKTSAGEKCLSFCQLTPGSHFQADISYLPCWGVLNDIKSCFKEAIEARLA</sequence>
<feature type="compositionally biased region" description="Low complexity" evidence="1">
    <location>
        <begin position="64"/>
        <end position="97"/>
    </location>
</feature>
<dbReference type="InterPro" id="IPR002602">
    <property type="entry name" value="DB"/>
</dbReference>
<evidence type="ECO:0000313" key="5">
    <source>
        <dbReference type="Proteomes" id="UP001175271"/>
    </source>
</evidence>
<proteinExistence type="predicted"/>
<feature type="chain" id="PRO_5041447162" description="Domain of unknown function DB domain-containing protein" evidence="2">
    <location>
        <begin position="21"/>
        <end position="367"/>
    </location>
</feature>
<evidence type="ECO:0000256" key="2">
    <source>
        <dbReference type="SAM" id="SignalP"/>
    </source>
</evidence>
<feature type="signal peptide" evidence="2">
    <location>
        <begin position="1"/>
        <end position="20"/>
    </location>
</feature>
<evidence type="ECO:0000313" key="4">
    <source>
        <dbReference type="EMBL" id="KAK0393194.1"/>
    </source>
</evidence>
<feature type="region of interest" description="Disordered" evidence="1">
    <location>
        <begin position="64"/>
        <end position="131"/>
    </location>
</feature>
<dbReference type="Proteomes" id="UP001175271">
    <property type="component" value="Unassembled WGS sequence"/>
</dbReference>
<reference evidence="4" key="1">
    <citation type="submission" date="2023-06" db="EMBL/GenBank/DDBJ databases">
        <title>Genomic analysis of the entomopathogenic nematode Steinernema hermaphroditum.</title>
        <authorList>
            <person name="Schwarz E.M."/>
            <person name="Heppert J.K."/>
            <person name="Baniya A."/>
            <person name="Schwartz H.T."/>
            <person name="Tan C.-H."/>
            <person name="Antoshechkin I."/>
            <person name="Sternberg P.W."/>
            <person name="Goodrich-Blair H."/>
            <person name="Dillman A.R."/>
        </authorList>
    </citation>
    <scope>NUCLEOTIDE SEQUENCE</scope>
    <source>
        <strain evidence="4">PS9179</strain>
        <tissue evidence="4">Whole animal</tissue>
    </source>
</reference>
<dbReference type="AlphaFoldDB" id="A0AA39GU33"/>
<accession>A0AA39GU33</accession>
<evidence type="ECO:0000256" key="1">
    <source>
        <dbReference type="SAM" id="MobiDB-lite"/>
    </source>
</evidence>
<feature type="region of interest" description="Disordered" evidence="1">
    <location>
        <begin position="170"/>
        <end position="207"/>
    </location>
</feature>